<sequence>MRYGPGPQLITKSAVGAWESEVLFTLAELDIVTVLAAESLTAPVLADRLGTHADATSALLDAGVALRLL</sequence>
<name>A0A0C2JE89_9ACTN</name>
<dbReference type="Proteomes" id="UP000031675">
    <property type="component" value="Unassembled WGS sequence"/>
</dbReference>
<feature type="domain" description="O-methyltransferase dimerisation" evidence="1">
    <location>
        <begin position="15"/>
        <end position="69"/>
    </location>
</feature>
<dbReference type="Pfam" id="PF08100">
    <property type="entry name" value="Dimerisation"/>
    <property type="match status" value="1"/>
</dbReference>
<dbReference type="Gene3D" id="1.10.10.10">
    <property type="entry name" value="Winged helix-like DNA-binding domain superfamily/Winged helix DNA-binding domain"/>
    <property type="match status" value="1"/>
</dbReference>
<evidence type="ECO:0000313" key="3">
    <source>
        <dbReference type="Proteomes" id="UP000031675"/>
    </source>
</evidence>
<reference evidence="3" key="1">
    <citation type="journal article" date="2015" name="Chem. Biol.">
        <title>Structure, bioactivity, and resistance mechanism of streptomonomicin, an unusual lasso Peptide from an understudied halophilic actinomycete.</title>
        <authorList>
            <person name="Metelev M."/>
            <person name="Tietz J.I."/>
            <person name="Melby J.O."/>
            <person name="Blair P.M."/>
            <person name="Zhu L."/>
            <person name="Livnat I."/>
            <person name="Severinov K."/>
            <person name="Mitchell D.A."/>
        </authorList>
    </citation>
    <scope>NUCLEOTIDE SEQUENCE [LARGE SCALE GENOMIC DNA]</scope>
    <source>
        <strain evidence="3">YIM 90003</strain>
    </source>
</reference>
<dbReference type="InterPro" id="IPR012967">
    <property type="entry name" value="COMT_dimerisation"/>
</dbReference>
<accession>A0A0C2JE89</accession>
<keyword evidence="3" id="KW-1185">Reference proteome</keyword>
<comment type="caution">
    <text evidence="2">The sequence shown here is derived from an EMBL/GenBank/DDBJ whole genome shotgun (WGS) entry which is preliminary data.</text>
</comment>
<dbReference type="SUPFAM" id="SSF46785">
    <property type="entry name" value="Winged helix' DNA-binding domain"/>
    <property type="match status" value="1"/>
</dbReference>
<proteinExistence type="predicted"/>
<dbReference type="STRING" id="183763.LP52_05035"/>
<dbReference type="RefSeq" id="WP_040271200.1">
    <property type="nucleotide sequence ID" value="NZ_JROO01000009.1"/>
</dbReference>
<evidence type="ECO:0000313" key="2">
    <source>
        <dbReference type="EMBL" id="KIH99636.1"/>
    </source>
</evidence>
<dbReference type="InterPro" id="IPR036390">
    <property type="entry name" value="WH_DNA-bd_sf"/>
</dbReference>
<protein>
    <recommendedName>
        <fullName evidence="1">O-methyltransferase dimerisation domain-containing protein</fullName>
    </recommendedName>
</protein>
<dbReference type="AlphaFoldDB" id="A0A0C2JE89"/>
<dbReference type="InterPro" id="IPR036388">
    <property type="entry name" value="WH-like_DNA-bd_sf"/>
</dbReference>
<dbReference type="EMBL" id="JROO01000009">
    <property type="protein sequence ID" value="KIH99636.1"/>
    <property type="molecule type" value="Genomic_DNA"/>
</dbReference>
<evidence type="ECO:0000259" key="1">
    <source>
        <dbReference type="Pfam" id="PF08100"/>
    </source>
</evidence>
<gene>
    <name evidence="2" type="ORF">LP52_05035</name>
</gene>
<organism evidence="2 3">
    <name type="scientific">Streptomonospora alba</name>
    <dbReference type="NCBI Taxonomy" id="183763"/>
    <lineage>
        <taxon>Bacteria</taxon>
        <taxon>Bacillati</taxon>
        <taxon>Actinomycetota</taxon>
        <taxon>Actinomycetes</taxon>
        <taxon>Streptosporangiales</taxon>
        <taxon>Nocardiopsidaceae</taxon>
        <taxon>Streptomonospora</taxon>
    </lineage>
</organism>
<dbReference type="GO" id="GO:0046983">
    <property type="term" value="F:protein dimerization activity"/>
    <property type="evidence" value="ECO:0007669"/>
    <property type="project" value="InterPro"/>
</dbReference>